<dbReference type="EMBL" id="KV427655">
    <property type="protein sequence ID" value="KZT02177.1"/>
    <property type="molecule type" value="Genomic_DNA"/>
</dbReference>
<feature type="region of interest" description="Disordered" evidence="1">
    <location>
        <begin position="1"/>
        <end position="56"/>
    </location>
</feature>
<dbReference type="OrthoDB" id="2691164at2759"/>
<reference evidence="2 3" key="1">
    <citation type="journal article" date="2016" name="Mol. Biol. Evol.">
        <title>Comparative Genomics of Early-Diverging Mushroom-Forming Fungi Provides Insights into the Origins of Lignocellulose Decay Capabilities.</title>
        <authorList>
            <person name="Nagy L.G."/>
            <person name="Riley R."/>
            <person name="Tritt A."/>
            <person name="Adam C."/>
            <person name="Daum C."/>
            <person name="Floudas D."/>
            <person name="Sun H."/>
            <person name="Yadav J.S."/>
            <person name="Pangilinan J."/>
            <person name="Larsson K.H."/>
            <person name="Matsuura K."/>
            <person name="Barry K."/>
            <person name="Labutti K."/>
            <person name="Kuo R."/>
            <person name="Ohm R.A."/>
            <person name="Bhattacharya S.S."/>
            <person name="Shirouzu T."/>
            <person name="Yoshinaga Y."/>
            <person name="Martin F.M."/>
            <person name="Grigoriev I.V."/>
            <person name="Hibbett D.S."/>
        </authorList>
    </citation>
    <scope>NUCLEOTIDE SEQUENCE [LARGE SCALE GENOMIC DNA]</scope>
    <source>
        <strain evidence="2 3">93-53</strain>
    </source>
</reference>
<evidence type="ECO:0000256" key="1">
    <source>
        <dbReference type="SAM" id="MobiDB-lite"/>
    </source>
</evidence>
<feature type="non-terminal residue" evidence="2">
    <location>
        <position position="371"/>
    </location>
</feature>
<dbReference type="AlphaFoldDB" id="A0A165C489"/>
<organism evidence="2 3">
    <name type="scientific">Laetiporus sulphureus 93-53</name>
    <dbReference type="NCBI Taxonomy" id="1314785"/>
    <lineage>
        <taxon>Eukaryota</taxon>
        <taxon>Fungi</taxon>
        <taxon>Dikarya</taxon>
        <taxon>Basidiomycota</taxon>
        <taxon>Agaricomycotina</taxon>
        <taxon>Agaricomycetes</taxon>
        <taxon>Polyporales</taxon>
        <taxon>Laetiporus</taxon>
    </lineage>
</organism>
<name>A0A165C489_9APHY</name>
<evidence type="ECO:0000313" key="3">
    <source>
        <dbReference type="Proteomes" id="UP000076871"/>
    </source>
</evidence>
<sequence>MNNQSNGTEVGALGASGLSSRDAPHLRRTERRRAQQQTSRDRLKAEGLDEYGQPLNVCPTDQVLNTVSTAREQVDSAPASNNEYHSSSLDAFQSARTTFSSSASSPAHSIIPPVQEAIDDPRIAHSRADMEFWTTYIRHTIALFSFSSPLTFILNPMGADECVPRRADQITRANAGPCLLDVDCRSNLPFLEHENWIISTIAGLQADHQLHNDSQLNHRQTELVDCLHQELSWLEHYRSQEWNRQRMPVAAAPAFATKTSIHVDTTPYFNIYDRHMSPLVFAYCIVALIMSLLQRLPRRGSKILLAGLRTIVRLSLTHERGRSTDEHHTILEELSKDIRTILHRFDLNPRTHAYACCPNCFALHERQSCPQ</sequence>
<dbReference type="STRING" id="1314785.A0A165C489"/>
<keyword evidence="3" id="KW-1185">Reference proteome</keyword>
<dbReference type="Proteomes" id="UP000076871">
    <property type="component" value="Unassembled WGS sequence"/>
</dbReference>
<dbReference type="GeneID" id="63831720"/>
<accession>A0A165C489</accession>
<gene>
    <name evidence="2" type="ORF">LAESUDRAFT_815483</name>
</gene>
<protein>
    <submittedName>
        <fullName evidence="2">Uncharacterized protein</fullName>
    </submittedName>
</protein>
<dbReference type="InParanoid" id="A0A165C489"/>
<dbReference type="RefSeq" id="XP_040759917.1">
    <property type="nucleotide sequence ID" value="XM_040914693.1"/>
</dbReference>
<evidence type="ECO:0000313" key="2">
    <source>
        <dbReference type="EMBL" id="KZT02177.1"/>
    </source>
</evidence>
<proteinExistence type="predicted"/>